<feature type="compositionally biased region" description="Low complexity" evidence="1">
    <location>
        <begin position="105"/>
        <end position="128"/>
    </location>
</feature>
<sequence length="812" mass="89679">MESEQRNFTVLWPELNSRVMERVSAAFSAVPSDLRVPPTDHSRWTRLVDINLVRCHALKLDSFGQFIELLPSLEFISLDQMFREPPKGCARVGLSAGTGIGVSSALVSNQNSNNDNENNAQNNANLHDNNAHHPDDSDEENDFRQDLQPGEQQFAADALNEMEDMVHEDGDVAGSGPETPAHSQAVIPVDADEEQAGPSGLQRVVKPTPITVHDSESDDEEDSLELQEVWVPKSGARRASEREEKAGQSAPPPPPPPTPRDLPVSGKGKTPLRKRYTSHQTGPAKQFPLEESSCEKGCQVTSEQIKADMKAARDLPEKKKSKDVYPGCSSASAGTVGNSSSRSPASQSPGLARTVNSSGSAEPGPPDVDASGPCVCSPGGSEDSEAMEEGDAESSICPRCCCHRPPEPQRRTSRCSDEERPSTSRACVVSGPDGPRSAFAFRTLPPGGSAGPAHAQRTNGLGPGAAGEDRRGRPQPESGAAQAPDVYPRRPLTRARSRLSHVPLVSESEVAKTKPRHTVKRKRTADKSTSTSDPVIEDDHVQVLLLKSKNLVGVTMTNCGITDLVLKDCPKMVFLHATRCRVLKHLKVENAPIVNRFDYAQCKKLNMDQVLDQILRMPPERNRIIYLRPMQQVDTLTLEQKLFSGPYPYHICIIHEFSNPPNVRNKVRIRSWMDTIANINQELIKYEFFPEATRSEDDLKKYPKYPWGREIYTLEGVVDGAPYSMISDFPWLRSLRAAEPNSFARYDFEDDEESTIYAPRRKGQLSADICMETIGEEISEMRQMKKGVFQRVVAVFIHYCDVNGEPVEDDYI</sequence>
<accession>A0A480LMK2</accession>
<reference evidence="2" key="1">
    <citation type="journal article" date="2019" name="PeerJ">
        <title>Genes of the pig, Sus scrofa, reconstructed with EvidentialGene.</title>
        <authorList>
            <person name="Gilbert D.G."/>
        </authorList>
    </citation>
    <scope>NUCLEOTIDE SEQUENCE</scope>
</reference>
<dbReference type="PANTHER" id="PTHR14753:SF3">
    <property type="entry name" value="F-BOX ONLY PROTEIN 38"/>
    <property type="match status" value="1"/>
</dbReference>
<dbReference type="PANTHER" id="PTHR14753">
    <property type="entry name" value="F-BOX ONLY PROTEIN 38"/>
    <property type="match status" value="1"/>
</dbReference>
<dbReference type="InterPro" id="IPR042354">
    <property type="entry name" value="FBX38"/>
</dbReference>
<feature type="compositionally biased region" description="Basic and acidic residues" evidence="1">
    <location>
        <begin position="305"/>
        <end position="323"/>
    </location>
</feature>
<protein>
    <submittedName>
        <fullName evidence="2">F-box only protein 38 isoform X4</fullName>
    </submittedName>
</protein>
<proteinExistence type="predicted"/>
<feature type="compositionally biased region" description="Basic residues" evidence="1">
    <location>
        <begin position="513"/>
        <end position="524"/>
    </location>
</feature>
<dbReference type="GO" id="GO:0031146">
    <property type="term" value="P:SCF-dependent proteasomal ubiquitin-dependent protein catabolic process"/>
    <property type="evidence" value="ECO:0007669"/>
    <property type="project" value="InterPro"/>
</dbReference>
<feature type="region of interest" description="Disordered" evidence="1">
    <location>
        <begin position="193"/>
        <end position="533"/>
    </location>
</feature>
<feature type="compositionally biased region" description="Low complexity" evidence="1">
    <location>
        <begin position="339"/>
        <end position="348"/>
    </location>
</feature>
<name>A0A480LMK2_PIG</name>
<evidence type="ECO:0000256" key="1">
    <source>
        <dbReference type="SAM" id="MobiDB-lite"/>
    </source>
</evidence>
<feature type="compositionally biased region" description="Acidic residues" evidence="1">
    <location>
        <begin position="216"/>
        <end position="225"/>
    </location>
</feature>
<organism evidence="2">
    <name type="scientific">Sus scrofa</name>
    <name type="common">Pig</name>
    <dbReference type="NCBI Taxonomy" id="9823"/>
    <lineage>
        <taxon>Eukaryota</taxon>
        <taxon>Metazoa</taxon>
        <taxon>Chordata</taxon>
        <taxon>Craniata</taxon>
        <taxon>Vertebrata</taxon>
        <taxon>Euteleostomi</taxon>
        <taxon>Mammalia</taxon>
        <taxon>Eutheria</taxon>
        <taxon>Laurasiatheria</taxon>
        <taxon>Artiodactyla</taxon>
        <taxon>Suina</taxon>
        <taxon>Suidae</taxon>
        <taxon>Sus</taxon>
    </lineage>
</organism>
<feature type="compositionally biased region" description="Pro residues" evidence="1">
    <location>
        <begin position="250"/>
        <end position="260"/>
    </location>
</feature>
<dbReference type="AlphaFoldDB" id="A0A480LMK2"/>
<dbReference type="EMBL" id="DQIR01117655">
    <property type="protein sequence ID" value="HDA73131.1"/>
    <property type="molecule type" value="Transcribed_RNA"/>
</dbReference>
<feature type="compositionally biased region" description="Basic and acidic residues" evidence="1">
    <location>
        <begin position="404"/>
        <end position="422"/>
    </location>
</feature>
<feature type="compositionally biased region" description="Polar residues" evidence="1">
    <location>
        <begin position="329"/>
        <end position="338"/>
    </location>
</feature>
<dbReference type="EMBL" id="DQIR01119485">
    <property type="protein sequence ID" value="HDA74961.1"/>
    <property type="molecule type" value="Transcribed_RNA"/>
</dbReference>
<feature type="compositionally biased region" description="Acidic residues" evidence="1">
    <location>
        <begin position="382"/>
        <end position="392"/>
    </location>
</feature>
<feature type="region of interest" description="Disordered" evidence="1">
    <location>
        <begin position="105"/>
        <end position="144"/>
    </location>
</feature>
<evidence type="ECO:0000313" key="2">
    <source>
        <dbReference type="EMBL" id="HDA74961.1"/>
    </source>
</evidence>